<dbReference type="EMBL" id="BSOW01000002">
    <property type="protein sequence ID" value="GLR83775.1"/>
    <property type="molecule type" value="Genomic_DNA"/>
</dbReference>
<sequence length="807" mass="87654">MSIQSPKPFNIASSVLDTSAAPADRFVRMNHFVAYAPEGPAVLLPGYRSTYVGMAAALMPEIVRQTVLKDHKETLDYATAVAAIVAKPSQPGGGLPAAQRSAALQVNREIEALTQQLRRHDQGGENAALLPGLQRIQEASQQLLLSTGPAAGSTGPVAPKRPSLVTPEQQLAMLLSNEIGFLYLDRTRIRPIGFAVGEFLYSLSLAPGEEVTLEQKTYSERQTSLEDLQDQEATLDLELSSTLTGELSQSLNQELSRLAKDSESNAAHVGADIDGVNVSMGPNNSNSVDNGDRITSTTSVKNTYSASTKVAAKYRTQHKITFTVSTVNKFETSSKRVIRNPNAYTPIDLMYFKILKRLRLSQERYGVRLCWAPAIRDPAGPFWARILAMRDALFAAASKASAGPRPVPPDPPAAAPPVVASTVMDANHFDWFNGSQSYDYDVTIAAPAGYVWDGDAAFVSSSVVLAFSGSRPAAAEVRMPSNDGTGMKCIVHVGAVDRLWVDFSTFPPTPHLDATGTASFQVSARFIPSNVQAADDYNQKLAAWKTADDAWQSQDSQIKAAALAKAQSDWDAIRQSELARLNPVYEAFGVVITQMFPSTTRDHIDEIDRWERLFDWSQASLKLYPAWWNGTGLREPSLDPTHFVNASWARLFLPVRVGSEAEAIKAIYQVSQGNAPNAALAKYIDDVTGQLNQYRQTSFGSATEVVITPSSTEGECPTTSQPFVCMGSWEETVPTDGTHIEVLQSTTIAADDDSRQRLDDATALRAQEIERQKVDNALRNTVNAAGAGTVTTSLQMWLMDKSSDPQT</sequence>
<feature type="compositionally biased region" description="Polar residues" evidence="1">
    <location>
        <begin position="280"/>
        <end position="294"/>
    </location>
</feature>
<protein>
    <submittedName>
        <fullName evidence="2">Uncharacterized protein</fullName>
    </submittedName>
</protein>
<name>A0ABQ6AQU9_9BRAD</name>
<evidence type="ECO:0000256" key="1">
    <source>
        <dbReference type="SAM" id="MobiDB-lite"/>
    </source>
</evidence>
<evidence type="ECO:0000313" key="3">
    <source>
        <dbReference type="Proteomes" id="UP001156905"/>
    </source>
</evidence>
<evidence type="ECO:0000313" key="2">
    <source>
        <dbReference type="EMBL" id="GLR83775.1"/>
    </source>
</evidence>
<proteinExistence type="predicted"/>
<organism evidence="2 3">
    <name type="scientific">Bradyrhizobium iriomotense</name>
    <dbReference type="NCBI Taxonomy" id="441950"/>
    <lineage>
        <taxon>Bacteria</taxon>
        <taxon>Pseudomonadati</taxon>
        <taxon>Pseudomonadota</taxon>
        <taxon>Alphaproteobacteria</taxon>
        <taxon>Hyphomicrobiales</taxon>
        <taxon>Nitrobacteraceae</taxon>
        <taxon>Bradyrhizobium</taxon>
    </lineage>
</organism>
<accession>A0ABQ6AQU9</accession>
<gene>
    <name evidence="2" type="ORF">GCM10007857_04850</name>
</gene>
<dbReference type="RefSeq" id="WP_284260630.1">
    <property type="nucleotide sequence ID" value="NZ_BSOW01000002.1"/>
</dbReference>
<comment type="caution">
    <text evidence="2">The sequence shown here is derived from an EMBL/GenBank/DDBJ whole genome shotgun (WGS) entry which is preliminary data.</text>
</comment>
<dbReference type="Proteomes" id="UP001156905">
    <property type="component" value="Unassembled WGS sequence"/>
</dbReference>
<keyword evidence="3" id="KW-1185">Reference proteome</keyword>
<feature type="region of interest" description="Disordered" evidence="1">
    <location>
        <begin position="273"/>
        <end position="294"/>
    </location>
</feature>
<reference evidence="3" key="1">
    <citation type="journal article" date="2019" name="Int. J. Syst. Evol. Microbiol.">
        <title>The Global Catalogue of Microorganisms (GCM) 10K type strain sequencing project: providing services to taxonomists for standard genome sequencing and annotation.</title>
        <authorList>
            <consortium name="The Broad Institute Genomics Platform"/>
            <consortium name="The Broad Institute Genome Sequencing Center for Infectious Disease"/>
            <person name="Wu L."/>
            <person name="Ma J."/>
        </authorList>
    </citation>
    <scope>NUCLEOTIDE SEQUENCE [LARGE SCALE GENOMIC DNA]</scope>
    <source>
        <strain evidence="3">NBRC 102520</strain>
    </source>
</reference>